<protein>
    <submittedName>
        <fullName evidence="1">Uncharacterized protein</fullName>
    </submittedName>
</protein>
<sequence length="169" mass="19260">MNGAGRRLLTRFHTDVRCRHSNGFACDATRCRTGAHCRHPSGFVYCLRPNCGVGGKDRLNDDRGIRAVWRFGRHLRVHRRRTFGRDRGRRHDVGSRDGNGFDVEHHVRVRGQRLLGSPTRVDSRRHVLLSRHLSRDANPLRHRAALVGGLSSFSREGSRRDAVPTMNRG</sequence>
<name>A0A511HEE4_9BACT</name>
<proteinExistence type="predicted"/>
<evidence type="ECO:0000313" key="2">
    <source>
        <dbReference type="Proteomes" id="UP000321224"/>
    </source>
</evidence>
<dbReference type="Proteomes" id="UP000321224">
    <property type="component" value="Unassembled WGS sequence"/>
</dbReference>
<reference evidence="1 2" key="1">
    <citation type="submission" date="2019-07" db="EMBL/GenBank/DDBJ databases">
        <title>Whole genome shotgun sequence of Myxococcus virescens NBRC 100334.</title>
        <authorList>
            <person name="Hosoyama A."/>
            <person name="Uohara A."/>
            <person name="Ohji S."/>
            <person name="Ichikawa N."/>
        </authorList>
    </citation>
    <scope>NUCLEOTIDE SEQUENCE [LARGE SCALE GENOMIC DNA]</scope>
    <source>
        <strain evidence="1 2">NBRC 100334</strain>
    </source>
</reference>
<gene>
    <name evidence="1" type="ORF">MVI01_37060</name>
</gene>
<organism evidence="1 2">
    <name type="scientific">Myxococcus virescens</name>
    <dbReference type="NCBI Taxonomy" id="83456"/>
    <lineage>
        <taxon>Bacteria</taxon>
        <taxon>Pseudomonadati</taxon>
        <taxon>Myxococcota</taxon>
        <taxon>Myxococcia</taxon>
        <taxon>Myxococcales</taxon>
        <taxon>Cystobacterineae</taxon>
        <taxon>Myxococcaceae</taxon>
        <taxon>Myxococcus</taxon>
    </lineage>
</organism>
<accession>A0A511HEE4</accession>
<comment type="caution">
    <text evidence="1">The sequence shown here is derived from an EMBL/GenBank/DDBJ whole genome shotgun (WGS) entry which is preliminary data.</text>
</comment>
<evidence type="ECO:0000313" key="1">
    <source>
        <dbReference type="EMBL" id="GEL71922.1"/>
    </source>
</evidence>
<dbReference type="EMBL" id="BJVY01000020">
    <property type="protein sequence ID" value="GEL71922.1"/>
    <property type="molecule type" value="Genomic_DNA"/>
</dbReference>
<dbReference type="AlphaFoldDB" id="A0A511HEE4"/>